<comment type="caution">
    <text evidence="1">The sequence shown here is derived from an EMBL/GenBank/DDBJ whole genome shotgun (WGS) entry which is preliminary data.</text>
</comment>
<dbReference type="Proteomes" id="UP000744676">
    <property type="component" value="Unassembled WGS sequence"/>
</dbReference>
<evidence type="ECO:0000313" key="2">
    <source>
        <dbReference type="Proteomes" id="UP000744676"/>
    </source>
</evidence>
<evidence type="ECO:0000313" key="1">
    <source>
        <dbReference type="EMBL" id="KAF5094374.1"/>
    </source>
</evidence>
<sequence length="744" mass="85005">MAPSATDAIAGSSEQDNGILPLRVYDIRDVQKSEHVEPQSSGWKQGTPIVLDLESGTSNSRVGYATENGPSHVFPSQYSKFRDRKIGRSYTLVGNDIYLDNNSKQSMRSPFDGPLVSNWEAVETILDYSFNRIGVESQGSVDNPIVMTELLGCPASQRKTFNELFFEAYDVPSVAYGIDSLFSYKYNGGKNGVVVSSSNEATHIIPVISGKGQLSLAKRINWGGRQAGSYMQNLLNLKYPYFPVKITPSQASLLVHDHCYVSKDYAHEVANFINFDGLETRERVIQAPFTEIVKEEKTQEEIDKINERRKESGRRLQEQASKMRLEKLMQKENDLEYYRQLQVRIEAGPKKDVKKTLDREGFKDMNALLKVMNDLNKAIRRARKEDLGDDEPEVPTFPLADIPDDQLTPEQIKEKRKQKLLKANYDARMRAKEEKLIELKRQEEEEAKEQQWRETDLEGWIAARRSQRDKLLEHVKEKKKLKEELSNRKSLASQMRMKNIAALASNESGRGKRRRGANNNRGDDDDDDTFGADDGDWSIYRDIANASDEEEDEEESKEIKRLEAELLKYDDNFTVEDTQEAALDWRKSTLHQFLHGPRVFDPESQEQAHRMNLNIERIRVPEVLFQPSIAGVDQAGVLELLDDILLRRVEPSVSSELLKDIFITGGQAHFKSFDERLQLELQSILPVGAPLKVRKAKDPALDAWKGMALWALSDEFKASSVTRADYLEKGHHYLVEHSYSNQYF</sequence>
<organism evidence="1 2">
    <name type="scientific">Geotrichum galactomycetum</name>
    <dbReference type="NCBI Taxonomy" id="27317"/>
    <lineage>
        <taxon>Eukaryota</taxon>
        <taxon>Fungi</taxon>
        <taxon>Dikarya</taxon>
        <taxon>Ascomycota</taxon>
        <taxon>Saccharomycotina</taxon>
        <taxon>Dipodascomycetes</taxon>
        <taxon>Dipodascales</taxon>
        <taxon>Dipodascaceae</taxon>
        <taxon>Geotrichum</taxon>
    </lineage>
</organism>
<reference evidence="1 2" key="1">
    <citation type="journal article" date="2020" name="Front. Microbiol.">
        <title>Phenotypic and Genetic Characterization of the Cheese Ripening Yeast Geotrichum candidum.</title>
        <authorList>
            <person name="Perkins V."/>
            <person name="Vignola S."/>
            <person name="Lessard M.H."/>
            <person name="Plante P.L."/>
            <person name="Corbeil J."/>
            <person name="Dugat-Bony E."/>
            <person name="Frenette M."/>
            <person name="Labrie S."/>
        </authorList>
    </citation>
    <scope>NUCLEOTIDE SEQUENCE [LARGE SCALE GENOMIC DNA]</scope>
    <source>
        <strain evidence="1 2">LMA-1147</strain>
    </source>
</reference>
<dbReference type="EMBL" id="QVQA01000167">
    <property type="protein sequence ID" value="KAF5094374.1"/>
    <property type="molecule type" value="Genomic_DNA"/>
</dbReference>
<gene>
    <name evidence="1" type="ORF">D0Z00_003579</name>
</gene>
<accession>A0ACB6V0U5</accession>
<name>A0ACB6V0U5_9ASCO</name>
<protein>
    <submittedName>
        <fullName evidence="1">Uncharacterized protein</fullName>
    </submittedName>
</protein>
<proteinExistence type="predicted"/>
<keyword evidence="2" id="KW-1185">Reference proteome</keyword>